<name>A0A936K5Y3_9BACT</name>
<comment type="caution">
    <text evidence="2">The sequence shown here is derived from an EMBL/GenBank/DDBJ whole genome shotgun (WGS) entry which is preliminary data.</text>
</comment>
<gene>
    <name evidence="2" type="ORF">IPN91_10685</name>
</gene>
<evidence type="ECO:0000313" key="3">
    <source>
        <dbReference type="Proteomes" id="UP000709959"/>
    </source>
</evidence>
<organism evidence="2 3">
    <name type="scientific">Candidatus Geothrix odensensis</name>
    <dbReference type="NCBI Taxonomy" id="2954440"/>
    <lineage>
        <taxon>Bacteria</taxon>
        <taxon>Pseudomonadati</taxon>
        <taxon>Acidobacteriota</taxon>
        <taxon>Holophagae</taxon>
        <taxon>Holophagales</taxon>
        <taxon>Holophagaceae</taxon>
        <taxon>Geothrix</taxon>
    </lineage>
</organism>
<dbReference type="EMBL" id="JADKCH010000011">
    <property type="protein sequence ID" value="MBK8573093.1"/>
    <property type="molecule type" value="Genomic_DNA"/>
</dbReference>
<feature type="signal peptide" evidence="1">
    <location>
        <begin position="1"/>
        <end position="21"/>
    </location>
</feature>
<reference evidence="2 3" key="1">
    <citation type="submission" date="2020-10" db="EMBL/GenBank/DDBJ databases">
        <title>Connecting structure to function with the recovery of over 1000 high-quality activated sludge metagenome-assembled genomes encoding full-length rRNA genes using long-read sequencing.</title>
        <authorList>
            <person name="Singleton C.M."/>
            <person name="Petriglieri F."/>
            <person name="Kristensen J.M."/>
            <person name="Kirkegaard R.H."/>
            <person name="Michaelsen T.Y."/>
            <person name="Andersen M.H."/>
            <person name="Karst S.M."/>
            <person name="Dueholm M.S."/>
            <person name="Nielsen P.H."/>
            <person name="Albertsen M."/>
        </authorList>
    </citation>
    <scope>NUCLEOTIDE SEQUENCE [LARGE SCALE GENOMIC DNA]</scope>
    <source>
        <strain evidence="2">OdNE_18-Q3-R46-58_MAXAC.008</strain>
    </source>
</reference>
<accession>A0A936K5Y3</accession>
<feature type="chain" id="PRO_5037691920" description="Secreted protein" evidence="1">
    <location>
        <begin position="22"/>
        <end position="96"/>
    </location>
</feature>
<dbReference type="AlphaFoldDB" id="A0A936K5Y3"/>
<sequence length="96" mass="11363">MRSLVLLALAVLATLPLSAHGHGRGPRRIVVVERPTCAPQPRWEARHWDDRRWDDRWERRHAYRRYDCDDDRIVLGLPLPRPLLPPLRGHVVIRLR</sequence>
<dbReference type="Proteomes" id="UP000709959">
    <property type="component" value="Unassembled WGS sequence"/>
</dbReference>
<evidence type="ECO:0000256" key="1">
    <source>
        <dbReference type="SAM" id="SignalP"/>
    </source>
</evidence>
<keyword evidence="1" id="KW-0732">Signal</keyword>
<protein>
    <recommendedName>
        <fullName evidence="4">Secreted protein</fullName>
    </recommendedName>
</protein>
<evidence type="ECO:0008006" key="4">
    <source>
        <dbReference type="Google" id="ProtNLM"/>
    </source>
</evidence>
<evidence type="ECO:0000313" key="2">
    <source>
        <dbReference type="EMBL" id="MBK8573093.1"/>
    </source>
</evidence>
<proteinExistence type="predicted"/>